<dbReference type="OrthoDB" id="2735861at2"/>
<organism evidence="1 2">
    <name type="scientific">Ureibacillus chungkukjangi</name>
    <dbReference type="NCBI Taxonomy" id="1202712"/>
    <lineage>
        <taxon>Bacteria</taxon>
        <taxon>Bacillati</taxon>
        <taxon>Bacillota</taxon>
        <taxon>Bacilli</taxon>
        <taxon>Bacillales</taxon>
        <taxon>Caryophanaceae</taxon>
        <taxon>Ureibacillus</taxon>
    </lineage>
</organism>
<protein>
    <submittedName>
        <fullName evidence="1">Uncharacterized protein</fullName>
    </submittedName>
</protein>
<gene>
    <name evidence="1" type="ORF">BJ095_10888</name>
</gene>
<sequence length="124" mass="14346">MKIDREVQLLERAISQSDYPQARKIIELHIDKFKKQFVRSTLSMEALALVNVVLNFHGDADNKDVYSRETLLIIQHINKLARDFRFAEIKRFSFLQKELLSNPKIYDALSSDAKALIAPPTKES</sequence>
<accession>A0A318TRW1</accession>
<keyword evidence="2" id="KW-1185">Reference proteome</keyword>
<evidence type="ECO:0000313" key="2">
    <source>
        <dbReference type="Proteomes" id="UP000247416"/>
    </source>
</evidence>
<comment type="caution">
    <text evidence="1">The sequence shown here is derived from an EMBL/GenBank/DDBJ whole genome shotgun (WGS) entry which is preliminary data.</text>
</comment>
<reference evidence="1 2" key="1">
    <citation type="submission" date="2018-06" db="EMBL/GenBank/DDBJ databases">
        <title>Genomic Encyclopedia of Archaeal and Bacterial Type Strains, Phase II (KMG-II): from individual species to whole genera.</title>
        <authorList>
            <person name="Goeker M."/>
        </authorList>
    </citation>
    <scope>NUCLEOTIDE SEQUENCE [LARGE SCALE GENOMIC DNA]</scope>
    <source>
        <strain evidence="1 2">KACC 16626</strain>
    </source>
</reference>
<dbReference type="RefSeq" id="WP_107934702.1">
    <property type="nucleotide sequence ID" value="NZ_CP085009.1"/>
</dbReference>
<dbReference type="Proteomes" id="UP000247416">
    <property type="component" value="Unassembled WGS sequence"/>
</dbReference>
<dbReference type="EMBL" id="QJTJ01000008">
    <property type="protein sequence ID" value="PYF06667.1"/>
    <property type="molecule type" value="Genomic_DNA"/>
</dbReference>
<dbReference type="AlphaFoldDB" id="A0A318TRW1"/>
<proteinExistence type="predicted"/>
<name>A0A318TRW1_9BACL</name>
<evidence type="ECO:0000313" key="1">
    <source>
        <dbReference type="EMBL" id="PYF06667.1"/>
    </source>
</evidence>